<evidence type="ECO:0000259" key="1">
    <source>
        <dbReference type="Pfam" id="PF08246"/>
    </source>
</evidence>
<dbReference type="Proteomes" id="UP000006038">
    <property type="component" value="Chromosome 4"/>
</dbReference>
<dbReference type="EnsemblPlants" id="OB04G10580.1">
    <property type="protein sequence ID" value="OB04G10580.1"/>
    <property type="gene ID" value="OB04G10580"/>
</dbReference>
<dbReference type="STRING" id="4533.J3LV83"/>
<protein>
    <recommendedName>
        <fullName evidence="1">Cathepsin propeptide inhibitor domain-containing protein</fullName>
    </recommendedName>
</protein>
<dbReference type="HOGENOM" id="CLU_1104195_0_0_1"/>
<dbReference type="InterPro" id="IPR013201">
    <property type="entry name" value="Prot_inhib_I29"/>
</dbReference>
<dbReference type="Gene3D" id="1.10.287.2250">
    <property type="match status" value="1"/>
</dbReference>
<dbReference type="AlphaFoldDB" id="J3LV83"/>
<keyword evidence="3" id="KW-1185">Reference proteome</keyword>
<dbReference type="Gramene" id="OB04G10580.1">
    <property type="protein sequence ID" value="OB04G10580.1"/>
    <property type="gene ID" value="OB04G10580"/>
</dbReference>
<dbReference type="Pfam" id="PF08246">
    <property type="entry name" value="Inhibitor_I29"/>
    <property type="match status" value="1"/>
</dbReference>
<dbReference type="InterPro" id="IPR038765">
    <property type="entry name" value="Papain-like_cys_pep_sf"/>
</dbReference>
<feature type="domain" description="Cathepsin propeptide inhibitor" evidence="1">
    <location>
        <begin position="62"/>
        <end position="113"/>
    </location>
</feature>
<organism evidence="2">
    <name type="scientific">Oryza brachyantha</name>
    <name type="common">malo sina</name>
    <dbReference type="NCBI Taxonomy" id="4533"/>
    <lineage>
        <taxon>Eukaryota</taxon>
        <taxon>Viridiplantae</taxon>
        <taxon>Streptophyta</taxon>
        <taxon>Embryophyta</taxon>
        <taxon>Tracheophyta</taxon>
        <taxon>Spermatophyta</taxon>
        <taxon>Magnoliopsida</taxon>
        <taxon>Liliopsida</taxon>
        <taxon>Poales</taxon>
        <taxon>Poaceae</taxon>
        <taxon>BOP clade</taxon>
        <taxon>Oryzoideae</taxon>
        <taxon>Oryzeae</taxon>
        <taxon>Oryzinae</taxon>
        <taxon>Oryza</taxon>
    </lineage>
</organism>
<accession>J3LV83</accession>
<reference evidence="2" key="2">
    <citation type="submission" date="2013-04" db="UniProtKB">
        <authorList>
            <consortium name="EnsemblPlants"/>
        </authorList>
    </citation>
    <scope>IDENTIFICATION</scope>
</reference>
<evidence type="ECO:0000313" key="2">
    <source>
        <dbReference type="EnsemblPlants" id="OB04G10580.1"/>
    </source>
</evidence>
<sequence length="219" mass="24622">MASLLMRASHAACSAARSCFARFCDRINLSLTPAVAAASHTDKLKEVRVKFVAEEKSIWDLYKRWCKAFSVERDHAEMLHRFPAFKASVLFVHHTNNRPNLSYKLEITKMADGKLREICITGKRPDYQLRRELDFKPALFIDCTLIYLRGFSFGTPDHDAIGSGGNKQIGESSAVFFKASSGKLLKRVYSVFEVVNGSLFVDLPDGIHQLGTPKDEYGL</sequence>
<dbReference type="eggNOG" id="ENOG502RRSH">
    <property type="taxonomic scope" value="Eukaryota"/>
</dbReference>
<reference evidence="2" key="1">
    <citation type="journal article" date="2013" name="Nat. Commun.">
        <title>Whole-genome sequencing of Oryza brachyantha reveals mechanisms underlying Oryza genome evolution.</title>
        <authorList>
            <person name="Chen J."/>
            <person name="Huang Q."/>
            <person name="Gao D."/>
            <person name="Wang J."/>
            <person name="Lang Y."/>
            <person name="Liu T."/>
            <person name="Li B."/>
            <person name="Bai Z."/>
            <person name="Luis Goicoechea J."/>
            <person name="Liang C."/>
            <person name="Chen C."/>
            <person name="Zhang W."/>
            <person name="Sun S."/>
            <person name="Liao Y."/>
            <person name="Zhang X."/>
            <person name="Yang L."/>
            <person name="Song C."/>
            <person name="Wang M."/>
            <person name="Shi J."/>
            <person name="Liu G."/>
            <person name="Liu J."/>
            <person name="Zhou H."/>
            <person name="Zhou W."/>
            <person name="Yu Q."/>
            <person name="An N."/>
            <person name="Chen Y."/>
            <person name="Cai Q."/>
            <person name="Wang B."/>
            <person name="Liu B."/>
            <person name="Min J."/>
            <person name="Huang Y."/>
            <person name="Wu H."/>
            <person name="Li Z."/>
            <person name="Zhang Y."/>
            <person name="Yin Y."/>
            <person name="Song W."/>
            <person name="Jiang J."/>
            <person name="Jackson S.A."/>
            <person name="Wing R.A."/>
            <person name="Wang J."/>
            <person name="Chen M."/>
        </authorList>
    </citation>
    <scope>NUCLEOTIDE SEQUENCE [LARGE SCALE GENOMIC DNA]</scope>
    <source>
        <strain evidence="2">cv. IRGC 101232</strain>
    </source>
</reference>
<proteinExistence type="predicted"/>
<evidence type="ECO:0000313" key="3">
    <source>
        <dbReference type="Proteomes" id="UP000006038"/>
    </source>
</evidence>
<dbReference type="SUPFAM" id="SSF54001">
    <property type="entry name" value="Cysteine proteinases"/>
    <property type="match status" value="1"/>
</dbReference>
<name>J3LV83_ORYBR</name>